<dbReference type="RefSeq" id="WP_182668495.1">
    <property type="nucleotide sequence ID" value="NZ_JACHTE010000003.1"/>
</dbReference>
<dbReference type="EMBL" id="JACHTE010000003">
    <property type="protein sequence ID" value="MBB1087699.1"/>
    <property type="molecule type" value="Genomic_DNA"/>
</dbReference>
<evidence type="ECO:0000256" key="1">
    <source>
        <dbReference type="SAM" id="SignalP"/>
    </source>
</evidence>
<evidence type="ECO:0008006" key="4">
    <source>
        <dbReference type="Google" id="ProtNLM"/>
    </source>
</evidence>
<sequence length="282" mass="30016">MHRTLALIALWLALPVSTWAAGPPPASARSQIEASMLVTGDIDVTADGAVAAYRLDRPDALPPEVLSLVEETIAGWRFKPVRVDGVPASVSTRASIRVRAKKIDEHRYFMGIAGARFSGRTGSGIRPRQPLAAPHYPPHLVDLGVGGTVYVVVRIAADGSVADVLAERVDLTTLGNDIQMQRMRDGLERAALAVAKTWSFAPPTGPDNAPPWLARVPVEFIPPGRTATAYGEWHAFVPGPQHDNPWPDLIDDGDPSTLVAGNAYRLGAPGPELLTPLGASTD</sequence>
<dbReference type="AlphaFoldDB" id="A0A7W3U2I7"/>
<comment type="caution">
    <text evidence="2">The sequence shown here is derived from an EMBL/GenBank/DDBJ whole genome shotgun (WGS) entry which is preliminary data.</text>
</comment>
<reference evidence="2 3" key="1">
    <citation type="submission" date="2020-07" db="EMBL/GenBank/DDBJ databases">
        <authorList>
            <person name="Xu S."/>
            <person name="Li A."/>
        </authorList>
    </citation>
    <scope>NUCLEOTIDE SEQUENCE [LARGE SCALE GENOMIC DNA]</scope>
    <source>
        <strain evidence="2 3">SG-8</strain>
    </source>
</reference>
<keyword evidence="1" id="KW-0732">Signal</keyword>
<gene>
    <name evidence="2" type="ORF">H4F99_04270</name>
</gene>
<name>A0A7W3U2I7_9GAMM</name>
<feature type="chain" id="PRO_5031331737" description="Energy transducer TonB" evidence="1">
    <location>
        <begin position="21"/>
        <end position="282"/>
    </location>
</feature>
<protein>
    <recommendedName>
        <fullName evidence="4">Energy transducer TonB</fullName>
    </recommendedName>
</protein>
<evidence type="ECO:0000313" key="2">
    <source>
        <dbReference type="EMBL" id="MBB1087699.1"/>
    </source>
</evidence>
<accession>A0A7W3U2I7</accession>
<dbReference type="SUPFAM" id="SSF74653">
    <property type="entry name" value="TolA/TonB C-terminal domain"/>
    <property type="match status" value="1"/>
</dbReference>
<evidence type="ECO:0000313" key="3">
    <source>
        <dbReference type="Proteomes" id="UP000552587"/>
    </source>
</evidence>
<keyword evidence="3" id="KW-1185">Reference proteome</keyword>
<dbReference type="Proteomes" id="UP000552587">
    <property type="component" value="Unassembled WGS sequence"/>
</dbReference>
<proteinExistence type="predicted"/>
<organism evidence="2 3">
    <name type="scientific">Marilutibacter penaei</name>
    <dbReference type="NCBI Taxonomy" id="2759900"/>
    <lineage>
        <taxon>Bacteria</taxon>
        <taxon>Pseudomonadati</taxon>
        <taxon>Pseudomonadota</taxon>
        <taxon>Gammaproteobacteria</taxon>
        <taxon>Lysobacterales</taxon>
        <taxon>Lysobacteraceae</taxon>
        <taxon>Marilutibacter</taxon>
    </lineage>
</organism>
<feature type="signal peptide" evidence="1">
    <location>
        <begin position="1"/>
        <end position="20"/>
    </location>
</feature>
<dbReference type="Gene3D" id="3.30.1150.10">
    <property type="match status" value="1"/>
</dbReference>